<dbReference type="InterPro" id="IPR050194">
    <property type="entry name" value="Glycosyltransferase_grp1"/>
</dbReference>
<feature type="domain" description="Glycosyl transferase family 1" evidence="1">
    <location>
        <begin position="210"/>
        <end position="373"/>
    </location>
</feature>
<keyword evidence="3" id="KW-0808">Transferase</keyword>
<dbReference type="InterPro" id="IPR028098">
    <property type="entry name" value="Glyco_trans_4-like_N"/>
</dbReference>
<dbReference type="Pfam" id="PF00534">
    <property type="entry name" value="Glycos_transf_1"/>
    <property type="match status" value="1"/>
</dbReference>
<feature type="domain" description="Glycosyltransferase subfamily 4-like N-terminal" evidence="2">
    <location>
        <begin position="15"/>
        <end position="194"/>
    </location>
</feature>
<accession>A0A0P7ZEB3</accession>
<dbReference type="Gene3D" id="3.40.50.2000">
    <property type="entry name" value="Glycogen Phosphorylase B"/>
    <property type="match status" value="2"/>
</dbReference>
<dbReference type="AlphaFoldDB" id="A0A0P7ZEB3"/>
<dbReference type="EMBL" id="LJZR01000041">
    <property type="protein sequence ID" value="KPQ32983.1"/>
    <property type="molecule type" value="Genomic_DNA"/>
</dbReference>
<sequence>MRVLHIIPSVAQVRGGPSQAVLEMVSALRIAGIDAEIATTNDNGPTVLDVTCGQKINYPVDIAVQDGMQVPVRFFERQQTKSESLTEFLFSWDLTHWLWHHISDYDLLHIHVLFSYPSTAAMAIARWHQVPYLLRPIGQLCHWSLTQSAIKKKVYLALIEHANLQKASALHFTTHQELEEASLLGLTPPQLVIPHGVHLPERIEQPQAQLRRLLNIPEQTPILLFLSRLHPKKGLDRLIESLSHADMLPFHLVIAGSGDPSYEAEIDRQLESSGLKARTHRVGFVTGEQKQQLLQGADVFVLPSHSENFGVAVLEALAAGLPVLTSPQVALSPLIQEHQLGWICDNTVEALTQTLQQLLTQSEDYPAMGQRAHQIARSQFSWVEIAHQIAQSYEQYAPLPNTPLTLQTAQLC</sequence>
<evidence type="ECO:0000313" key="4">
    <source>
        <dbReference type="Proteomes" id="UP000050465"/>
    </source>
</evidence>
<dbReference type="PATRIC" id="fig|1666911.3.peg.2363"/>
<dbReference type="SUPFAM" id="SSF53756">
    <property type="entry name" value="UDP-Glycosyltransferase/glycogen phosphorylase"/>
    <property type="match status" value="1"/>
</dbReference>
<dbReference type="InterPro" id="IPR001296">
    <property type="entry name" value="Glyco_trans_1"/>
</dbReference>
<dbReference type="STRING" id="1666911.HLUCCA11_20015"/>
<evidence type="ECO:0000259" key="1">
    <source>
        <dbReference type="Pfam" id="PF00534"/>
    </source>
</evidence>
<dbReference type="PANTHER" id="PTHR45947">
    <property type="entry name" value="SULFOQUINOVOSYL TRANSFERASE SQD2"/>
    <property type="match status" value="1"/>
</dbReference>
<gene>
    <name evidence="3" type="ORF">HLUCCA11_20015</name>
</gene>
<evidence type="ECO:0000259" key="2">
    <source>
        <dbReference type="Pfam" id="PF13579"/>
    </source>
</evidence>
<dbReference type="PANTHER" id="PTHR45947:SF3">
    <property type="entry name" value="SULFOQUINOVOSYL TRANSFERASE SQD2"/>
    <property type="match status" value="1"/>
</dbReference>
<evidence type="ECO:0000313" key="3">
    <source>
        <dbReference type="EMBL" id="KPQ32983.1"/>
    </source>
</evidence>
<dbReference type="Proteomes" id="UP000050465">
    <property type="component" value="Unassembled WGS sequence"/>
</dbReference>
<name>A0A0P7ZEB3_9CYAN</name>
<dbReference type="Pfam" id="PF13579">
    <property type="entry name" value="Glyco_trans_4_4"/>
    <property type="match status" value="1"/>
</dbReference>
<comment type="caution">
    <text evidence="3">The sequence shown here is derived from an EMBL/GenBank/DDBJ whole genome shotgun (WGS) entry which is preliminary data.</text>
</comment>
<proteinExistence type="predicted"/>
<dbReference type="GO" id="GO:0016757">
    <property type="term" value="F:glycosyltransferase activity"/>
    <property type="evidence" value="ECO:0007669"/>
    <property type="project" value="InterPro"/>
</dbReference>
<protein>
    <submittedName>
        <fullName evidence="3">Glycosyltransferase</fullName>
    </submittedName>
</protein>
<dbReference type="CDD" id="cd03821">
    <property type="entry name" value="GT4_Bme6-like"/>
    <property type="match status" value="1"/>
</dbReference>
<reference evidence="3 4" key="1">
    <citation type="submission" date="2015-09" db="EMBL/GenBank/DDBJ databases">
        <title>Identification and resolution of microdiversity through metagenomic sequencing of parallel consortia.</title>
        <authorList>
            <person name="Nelson W.C."/>
            <person name="Romine M.F."/>
            <person name="Lindemann S.R."/>
        </authorList>
    </citation>
    <scope>NUCLEOTIDE SEQUENCE [LARGE SCALE GENOMIC DNA]</scope>
    <source>
        <strain evidence="3">Ana</strain>
    </source>
</reference>
<organism evidence="3 4">
    <name type="scientific">Phormidesmis priestleyi Ana</name>
    <dbReference type="NCBI Taxonomy" id="1666911"/>
    <lineage>
        <taxon>Bacteria</taxon>
        <taxon>Bacillati</taxon>
        <taxon>Cyanobacteriota</taxon>
        <taxon>Cyanophyceae</taxon>
        <taxon>Leptolyngbyales</taxon>
        <taxon>Leptolyngbyaceae</taxon>
        <taxon>Phormidesmis</taxon>
    </lineage>
</organism>